<keyword evidence="2" id="KW-0662">Pyridine nucleotide biosynthesis</keyword>
<comment type="caution">
    <text evidence="10">The sequence shown here is derived from an EMBL/GenBank/DDBJ whole genome shotgun (WGS) entry which is preliminary data.</text>
</comment>
<dbReference type="Gene3D" id="3.40.50.850">
    <property type="entry name" value="Isochorismatase-like"/>
    <property type="match status" value="1"/>
</dbReference>
<evidence type="ECO:0000256" key="5">
    <source>
        <dbReference type="ARBA" id="ARBA00037900"/>
    </source>
</evidence>
<comment type="pathway">
    <text evidence="5">Cofactor biosynthesis; nicotinate biosynthesis; nicotinate from nicotinamide: step 1/1.</text>
</comment>
<dbReference type="Proteomes" id="UP001221413">
    <property type="component" value="Unassembled WGS sequence"/>
</dbReference>
<evidence type="ECO:0000256" key="3">
    <source>
        <dbReference type="ARBA" id="ARBA00022723"/>
    </source>
</evidence>
<dbReference type="PANTHER" id="PTHR11080:SF2">
    <property type="entry name" value="LD05707P"/>
    <property type="match status" value="1"/>
</dbReference>
<accession>A0AAD6J513</accession>
<dbReference type="InterPro" id="IPR000868">
    <property type="entry name" value="Isochorismatase-like_dom"/>
</dbReference>
<dbReference type="EMBL" id="JAQGDS010000001">
    <property type="protein sequence ID" value="KAJ6264201.1"/>
    <property type="molecule type" value="Genomic_DNA"/>
</dbReference>
<keyword evidence="3" id="KW-0479">Metal-binding</keyword>
<dbReference type="AlphaFoldDB" id="A0AAD6J513"/>
<evidence type="ECO:0000313" key="10">
    <source>
        <dbReference type="EMBL" id="KAJ6264201.1"/>
    </source>
</evidence>
<sequence>MELQQGAAPPADTARPIPRITPRPAEFRPALLVVDMQEDFCPPNGSLAVTGGRDIVPAINALLANRTFVTRIATKDWHPPNHVSFAANHPPPNNIPFESQVTITNPYNLSEKPYRTRLWPVHCVQHTPGAELILELSLTLVDEIVEKGTDARVEMYSCFHDPFEAPRVTDSGLEERLKELGVTHVYVVGLAMDYCVKFSAIDARRAGFEVFVVAEGTKAVDAGRWGVVERELAGFGIAVVRAGDNALRWLQAQPTSIKNGGGGGQAREVDAQP</sequence>
<evidence type="ECO:0000256" key="4">
    <source>
        <dbReference type="ARBA" id="ARBA00022801"/>
    </source>
</evidence>
<organism evidence="10 11">
    <name type="scientific">Drechslerella dactyloides</name>
    <name type="common">Nematode-trapping fungus</name>
    <name type="synonym">Arthrobotrys dactyloides</name>
    <dbReference type="NCBI Taxonomy" id="74499"/>
    <lineage>
        <taxon>Eukaryota</taxon>
        <taxon>Fungi</taxon>
        <taxon>Dikarya</taxon>
        <taxon>Ascomycota</taxon>
        <taxon>Pezizomycotina</taxon>
        <taxon>Orbiliomycetes</taxon>
        <taxon>Orbiliales</taxon>
        <taxon>Orbiliaceae</taxon>
        <taxon>Drechslerella</taxon>
    </lineage>
</organism>
<evidence type="ECO:0000256" key="1">
    <source>
        <dbReference type="ARBA" id="ARBA00006336"/>
    </source>
</evidence>
<protein>
    <recommendedName>
        <fullName evidence="6">nicotinamidase</fullName>
        <ecNumber evidence="6">3.5.1.19</ecNumber>
    </recommendedName>
    <alternativeName>
        <fullName evidence="7">Nicotinamide deamidase</fullName>
    </alternativeName>
</protein>
<dbReference type="InterPro" id="IPR036380">
    <property type="entry name" value="Isochorismatase-like_sf"/>
</dbReference>
<dbReference type="PANTHER" id="PTHR11080">
    <property type="entry name" value="PYRAZINAMIDASE/NICOTINAMIDASE"/>
    <property type="match status" value="1"/>
</dbReference>
<dbReference type="GO" id="GO:0046872">
    <property type="term" value="F:metal ion binding"/>
    <property type="evidence" value="ECO:0007669"/>
    <property type="project" value="UniProtKB-KW"/>
</dbReference>
<evidence type="ECO:0000256" key="8">
    <source>
        <dbReference type="SAM" id="MobiDB-lite"/>
    </source>
</evidence>
<reference evidence="10" key="1">
    <citation type="submission" date="2023-01" db="EMBL/GenBank/DDBJ databases">
        <title>The chitinases involved in constricting ring structure development in the nematode-trapping fungus Drechslerella dactyloides.</title>
        <authorList>
            <person name="Wang R."/>
            <person name="Zhang L."/>
            <person name="Tang P."/>
            <person name="Li S."/>
            <person name="Liang L."/>
        </authorList>
    </citation>
    <scope>NUCLEOTIDE SEQUENCE</scope>
    <source>
        <strain evidence="10">YMF1.00031</strain>
    </source>
</reference>
<dbReference type="Pfam" id="PF00857">
    <property type="entry name" value="Isochorismatase"/>
    <property type="match status" value="1"/>
</dbReference>
<keyword evidence="4" id="KW-0378">Hydrolase</keyword>
<evidence type="ECO:0000256" key="7">
    <source>
        <dbReference type="ARBA" id="ARBA00043224"/>
    </source>
</evidence>
<proteinExistence type="inferred from homology"/>
<dbReference type="GO" id="GO:0008936">
    <property type="term" value="F:nicotinamidase activity"/>
    <property type="evidence" value="ECO:0007669"/>
    <property type="project" value="UniProtKB-EC"/>
</dbReference>
<evidence type="ECO:0000313" key="11">
    <source>
        <dbReference type="Proteomes" id="UP001221413"/>
    </source>
</evidence>
<dbReference type="CDD" id="cd01011">
    <property type="entry name" value="nicotinamidase"/>
    <property type="match status" value="1"/>
</dbReference>
<keyword evidence="11" id="KW-1185">Reference proteome</keyword>
<comment type="similarity">
    <text evidence="1">Belongs to the isochorismatase family.</text>
</comment>
<feature type="region of interest" description="Disordered" evidence="8">
    <location>
        <begin position="1"/>
        <end position="21"/>
    </location>
</feature>
<dbReference type="EC" id="3.5.1.19" evidence="6"/>
<evidence type="ECO:0000256" key="2">
    <source>
        <dbReference type="ARBA" id="ARBA00022642"/>
    </source>
</evidence>
<dbReference type="SUPFAM" id="SSF52499">
    <property type="entry name" value="Isochorismatase-like hydrolases"/>
    <property type="match status" value="1"/>
</dbReference>
<dbReference type="InterPro" id="IPR052347">
    <property type="entry name" value="Isochorismatase_Nicotinamidase"/>
</dbReference>
<evidence type="ECO:0000256" key="6">
    <source>
        <dbReference type="ARBA" id="ARBA00039017"/>
    </source>
</evidence>
<evidence type="ECO:0000259" key="9">
    <source>
        <dbReference type="Pfam" id="PF00857"/>
    </source>
</evidence>
<dbReference type="GO" id="GO:0019363">
    <property type="term" value="P:pyridine nucleotide biosynthetic process"/>
    <property type="evidence" value="ECO:0007669"/>
    <property type="project" value="UniProtKB-KW"/>
</dbReference>
<feature type="domain" description="Isochorismatase-like" evidence="9">
    <location>
        <begin position="30"/>
        <end position="223"/>
    </location>
</feature>
<gene>
    <name evidence="10" type="ORF">Dda_0344</name>
</gene>
<name>A0AAD6J513_DREDA</name>